<keyword evidence="2" id="KW-0238">DNA-binding</keyword>
<dbReference type="OrthoDB" id="32523at2"/>
<accession>A0A254N537</accession>
<dbReference type="PANTHER" id="PTHR42756">
    <property type="entry name" value="TRANSCRIPTIONAL REGULATOR, MARR"/>
    <property type="match status" value="1"/>
</dbReference>
<dbReference type="InterPro" id="IPR000835">
    <property type="entry name" value="HTH_MarR-typ"/>
</dbReference>
<dbReference type="Gene3D" id="1.10.10.10">
    <property type="entry name" value="Winged helix-like DNA-binding domain superfamily/Winged helix DNA-binding domain"/>
    <property type="match status" value="1"/>
</dbReference>
<dbReference type="PANTHER" id="PTHR42756:SF1">
    <property type="entry name" value="TRANSCRIPTIONAL REPRESSOR OF EMRAB OPERON"/>
    <property type="match status" value="1"/>
</dbReference>
<comment type="caution">
    <text evidence="5">The sequence shown here is derived from an EMBL/GenBank/DDBJ whole genome shotgun (WGS) entry which is preliminary data.</text>
</comment>
<evidence type="ECO:0000256" key="3">
    <source>
        <dbReference type="ARBA" id="ARBA00023163"/>
    </source>
</evidence>
<reference evidence="5 6" key="1">
    <citation type="journal article" date="2007" name="Int. J. Syst. Evol. Microbiol.">
        <title>Description of Pelomonas aquatica sp. nov. and Pelomonas puraquae sp. nov., isolated from industrial and haemodialysis water.</title>
        <authorList>
            <person name="Gomila M."/>
            <person name="Bowien B."/>
            <person name="Falsen E."/>
            <person name="Moore E.R."/>
            <person name="Lalucat J."/>
        </authorList>
    </citation>
    <scope>NUCLEOTIDE SEQUENCE [LARGE SCALE GENOMIC DNA]</scope>
    <source>
        <strain evidence="5 6">CCUG 52769</strain>
    </source>
</reference>
<keyword evidence="3" id="KW-0804">Transcription</keyword>
<name>A0A254N537_9BURK</name>
<dbReference type="Proteomes" id="UP000197446">
    <property type="component" value="Unassembled WGS sequence"/>
</dbReference>
<dbReference type="Pfam" id="PF01047">
    <property type="entry name" value="MarR"/>
    <property type="match status" value="1"/>
</dbReference>
<sequence length="163" mass="17632">MTESTAGALLREVARLYTRAQRVVADCCRTTSTQCHLLTELGRSGPLSLSELGLRVSLEKSWVSRAVEAMVARGLVTKAPNPSDARSWLVTLTADGERTVHELNQTLDEHAQQLLASLSERDRAAVETSLLTLLKALRDDPAATCCLPPAGRQEPLPGSPTCR</sequence>
<evidence type="ECO:0000256" key="2">
    <source>
        <dbReference type="ARBA" id="ARBA00023125"/>
    </source>
</evidence>
<evidence type="ECO:0000313" key="6">
    <source>
        <dbReference type="Proteomes" id="UP000197446"/>
    </source>
</evidence>
<dbReference type="GO" id="GO:0003700">
    <property type="term" value="F:DNA-binding transcription factor activity"/>
    <property type="evidence" value="ECO:0007669"/>
    <property type="project" value="InterPro"/>
</dbReference>
<proteinExistence type="predicted"/>
<dbReference type="AlphaFoldDB" id="A0A254N537"/>
<keyword evidence="1" id="KW-0805">Transcription regulation</keyword>
<protein>
    <submittedName>
        <fullName evidence="5">MarR family transcriptional regulator</fullName>
    </submittedName>
</protein>
<dbReference type="SMART" id="SM00347">
    <property type="entry name" value="HTH_MARR"/>
    <property type="match status" value="1"/>
</dbReference>
<feature type="domain" description="HTH marR-type" evidence="4">
    <location>
        <begin position="6"/>
        <end position="139"/>
    </location>
</feature>
<organism evidence="5 6">
    <name type="scientific">Roseateles puraquae</name>
    <dbReference type="NCBI Taxonomy" id="431059"/>
    <lineage>
        <taxon>Bacteria</taxon>
        <taxon>Pseudomonadati</taxon>
        <taxon>Pseudomonadota</taxon>
        <taxon>Betaproteobacteria</taxon>
        <taxon>Burkholderiales</taxon>
        <taxon>Sphaerotilaceae</taxon>
        <taxon>Roseateles</taxon>
    </lineage>
</organism>
<dbReference type="PROSITE" id="PS50995">
    <property type="entry name" value="HTH_MARR_2"/>
    <property type="match status" value="1"/>
</dbReference>
<evidence type="ECO:0000256" key="1">
    <source>
        <dbReference type="ARBA" id="ARBA00023015"/>
    </source>
</evidence>
<dbReference type="RefSeq" id="WP_088484310.1">
    <property type="nucleotide sequence ID" value="NZ_NISI01000006.1"/>
</dbReference>
<evidence type="ECO:0000259" key="4">
    <source>
        <dbReference type="PROSITE" id="PS50995"/>
    </source>
</evidence>
<dbReference type="InterPro" id="IPR036390">
    <property type="entry name" value="WH_DNA-bd_sf"/>
</dbReference>
<dbReference type="InterPro" id="IPR036388">
    <property type="entry name" value="WH-like_DNA-bd_sf"/>
</dbReference>
<dbReference type="GO" id="GO:0003677">
    <property type="term" value="F:DNA binding"/>
    <property type="evidence" value="ECO:0007669"/>
    <property type="project" value="UniProtKB-KW"/>
</dbReference>
<dbReference type="EMBL" id="NISI01000006">
    <property type="protein sequence ID" value="OWR03155.1"/>
    <property type="molecule type" value="Genomic_DNA"/>
</dbReference>
<keyword evidence="6" id="KW-1185">Reference proteome</keyword>
<evidence type="ECO:0000313" key="5">
    <source>
        <dbReference type="EMBL" id="OWR03155.1"/>
    </source>
</evidence>
<dbReference type="SUPFAM" id="SSF46785">
    <property type="entry name" value="Winged helix' DNA-binding domain"/>
    <property type="match status" value="1"/>
</dbReference>
<gene>
    <name evidence="5" type="ORF">CDO81_16470</name>
</gene>